<dbReference type="PANTHER" id="PTHR13887:SF14">
    <property type="entry name" value="DISULFIDE BOND FORMATION PROTEIN D"/>
    <property type="match status" value="1"/>
</dbReference>
<dbReference type="EMBL" id="CP051167">
    <property type="protein sequence ID" value="QIZ71473.1"/>
    <property type="molecule type" value="Genomic_DNA"/>
</dbReference>
<dbReference type="Pfam" id="PF13462">
    <property type="entry name" value="Thioredoxin_4"/>
    <property type="match status" value="1"/>
</dbReference>
<dbReference type="Gene3D" id="3.40.30.10">
    <property type="entry name" value="Glutaredoxin"/>
    <property type="match status" value="1"/>
</dbReference>
<protein>
    <submittedName>
        <fullName evidence="8">Thioredoxin domain-containing protein</fullName>
    </submittedName>
</protein>
<dbReference type="AlphaFoldDB" id="A0A6H1U0C7"/>
<dbReference type="InterPro" id="IPR012336">
    <property type="entry name" value="Thioredoxin-like_fold"/>
</dbReference>
<keyword evidence="4" id="KW-1015">Disulfide bond</keyword>
<feature type="signal peptide" evidence="6">
    <location>
        <begin position="1"/>
        <end position="22"/>
    </location>
</feature>
<sequence length="253" mass="28820">MYPFRFISFVLCTLLVCSTVLTSCTTSNSATDDSQLEQKVLEVIRENPQVILESVQQYQQQKEEQMQQARQKFLQQMLENPGSTIEDSPTKGASDRKIVLLEFSDFQCPFCARAHETVKTFMEKHNDTVTLAYKHLPLASIHPQAIPASKAAWAAQQQDKFWDYYDALFEQQNRLGEELYLETARNLKLDLEQFNRDRESQAATDAIDKDLQLAKTLGINGTPFFIMNGETFAGAVELSEMENVLAKVKNSMN</sequence>
<evidence type="ECO:0000256" key="1">
    <source>
        <dbReference type="ARBA" id="ARBA00005791"/>
    </source>
</evidence>
<evidence type="ECO:0000313" key="9">
    <source>
        <dbReference type="Proteomes" id="UP000500857"/>
    </source>
</evidence>
<feature type="chain" id="PRO_5026125178" evidence="6">
    <location>
        <begin position="23"/>
        <end position="253"/>
    </location>
</feature>
<dbReference type="PANTHER" id="PTHR13887">
    <property type="entry name" value="GLUTATHIONE S-TRANSFERASE KAPPA"/>
    <property type="match status" value="1"/>
</dbReference>
<organism evidence="8 9">
    <name type="scientific">Oxynema aestuarii AP17</name>
    <dbReference type="NCBI Taxonomy" id="2064643"/>
    <lineage>
        <taxon>Bacteria</taxon>
        <taxon>Bacillati</taxon>
        <taxon>Cyanobacteriota</taxon>
        <taxon>Cyanophyceae</taxon>
        <taxon>Oscillatoriophycideae</taxon>
        <taxon>Oscillatoriales</taxon>
        <taxon>Oscillatoriaceae</taxon>
        <taxon>Oxynema</taxon>
        <taxon>Oxynema aestuarii</taxon>
    </lineage>
</organism>
<proteinExistence type="inferred from homology"/>
<keyword evidence="9" id="KW-1185">Reference proteome</keyword>
<keyword evidence="2 6" id="KW-0732">Signal</keyword>
<reference evidence="8 9" key="1">
    <citation type="submission" date="2020-04" db="EMBL/GenBank/DDBJ databases">
        <authorList>
            <person name="Basu S."/>
            <person name="Maruthanayagam V."/>
            <person name="Chakraborty S."/>
            <person name="Pramanik A."/>
            <person name="Mukherjee J."/>
            <person name="Brink B."/>
        </authorList>
    </citation>
    <scope>NUCLEOTIDE SEQUENCE [LARGE SCALE GENOMIC DNA]</scope>
    <source>
        <strain evidence="8 9">AP17</strain>
    </source>
</reference>
<evidence type="ECO:0000313" key="8">
    <source>
        <dbReference type="EMBL" id="QIZ71473.1"/>
    </source>
</evidence>
<comment type="similarity">
    <text evidence="1">Belongs to the thioredoxin family. DsbA subfamily.</text>
</comment>
<dbReference type="Proteomes" id="UP000500857">
    <property type="component" value="Chromosome"/>
</dbReference>
<name>A0A6H1U0C7_9CYAN</name>
<feature type="domain" description="Thioredoxin" evidence="7">
    <location>
        <begin position="41"/>
        <end position="250"/>
    </location>
</feature>
<gene>
    <name evidence="8" type="ORF">HCG48_13515</name>
</gene>
<evidence type="ECO:0000256" key="3">
    <source>
        <dbReference type="ARBA" id="ARBA00023002"/>
    </source>
</evidence>
<dbReference type="GO" id="GO:0016491">
    <property type="term" value="F:oxidoreductase activity"/>
    <property type="evidence" value="ECO:0007669"/>
    <property type="project" value="UniProtKB-KW"/>
</dbReference>
<dbReference type="KEGG" id="oxy:HCG48_13515"/>
<evidence type="ECO:0000256" key="2">
    <source>
        <dbReference type="ARBA" id="ARBA00022729"/>
    </source>
</evidence>
<dbReference type="PROSITE" id="PS51257">
    <property type="entry name" value="PROKAR_LIPOPROTEIN"/>
    <property type="match status" value="1"/>
</dbReference>
<evidence type="ECO:0000256" key="5">
    <source>
        <dbReference type="ARBA" id="ARBA00023284"/>
    </source>
</evidence>
<dbReference type="SUPFAM" id="SSF52833">
    <property type="entry name" value="Thioredoxin-like"/>
    <property type="match status" value="1"/>
</dbReference>
<evidence type="ECO:0000256" key="6">
    <source>
        <dbReference type="SAM" id="SignalP"/>
    </source>
</evidence>
<keyword evidence="5" id="KW-0676">Redox-active center</keyword>
<dbReference type="PROSITE" id="PS51352">
    <property type="entry name" value="THIOREDOXIN_2"/>
    <property type="match status" value="1"/>
</dbReference>
<keyword evidence="3" id="KW-0560">Oxidoreductase</keyword>
<dbReference type="InterPro" id="IPR036249">
    <property type="entry name" value="Thioredoxin-like_sf"/>
</dbReference>
<dbReference type="RefSeq" id="WP_168569625.1">
    <property type="nucleotide sequence ID" value="NZ_CP051167.1"/>
</dbReference>
<evidence type="ECO:0000259" key="7">
    <source>
        <dbReference type="PROSITE" id="PS51352"/>
    </source>
</evidence>
<dbReference type="InterPro" id="IPR013766">
    <property type="entry name" value="Thioredoxin_domain"/>
</dbReference>
<evidence type="ECO:0000256" key="4">
    <source>
        <dbReference type="ARBA" id="ARBA00023157"/>
    </source>
</evidence>
<accession>A0A6H1U0C7</accession>